<dbReference type="GO" id="GO:0003899">
    <property type="term" value="F:DNA-directed RNA polymerase activity"/>
    <property type="evidence" value="ECO:0007669"/>
    <property type="project" value="InterPro"/>
</dbReference>
<dbReference type="Pfam" id="PF13155">
    <property type="entry name" value="Toprim_2"/>
    <property type="match status" value="1"/>
</dbReference>
<dbReference type="Gene3D" id="3.40.1360.10">
    <property type="match status" value="1"/>
</dbReference>
<dbReference type="EMBL" id="BQNZ01000001">
    <property type="protein sequence ID" value="GKH70919.1"/>
    <property type="molecule type" value="Genomic_DNA"/>
</dbReference>
<reference evidence="5" key="1">
    <citation type="submission" date="2022-01" db="EMBL/GenBank/DDBJ databases">
        <title>Novel bile acid biosynthetic pathways are enriched in the microbiome of centenarians.</title>
        <authorList>
            <person name="Sato Y."/>
            <person name="Atarashi K."/>
            <person name="Plichta R.D."/>
            <person name="Arai Y."/>
            <person name="Sasajima S."/>
            <person name="Kearney M.S."/>
            <person name="Suda W."/>
            <person name="Takeshita K."/>
            <person name="Sasaki T."/>
            <person name="Okamoto S."/>
            <person name="Skelly N.A."/>
            <person name="Okamura Y."/>
            <person name="Vlamakis H."/>
            <person name="Li Y."/>
            <person name="Tanoue T."/>
            <person name="Takei H."/>
            <person name="Nittono H."/>
            <person name="Narushima S."/>
            <person name="Irie J."/>
            <person name="Itoh H."/>
            <person name="Moriya K."/>
            <person name="Sugiura Y."/>
            <person name="Suematsu M."/>
            <person name="Moritoki N."/>
            <person name="Shibata S."/>
            <person name="Littman R.D."/>
            <person name="Fischbach A.M."/>
            <person name="Uwamino Y."/>
            <person name="Inoue T."/>
            <person name="Honda A."/>
            <person name="Hattori M."/>
            <person name="Murai T."/>
            <person name="Xavier J.R."/>
            <person name="Hirose N."/>
            <person name="Honda K."/>
        </authorList>
    </citation>
    <scope>NUCLEOTIDE SEQUENCE</scope>
    <source>
        <strain evidence="5">CE91-St3</strain>
    </source>
</reference>
<name>A0AA37K6E1_9BACT</name>
<keyword evidence="2" id="KW-0863">Zinc-finger</keyword>
<dbReference type="InterPro" id="IPR036977">
    <property type="entry name" value="DNA_primase_Znf_CHC2"/>
</dbReference>
<evidence type="ECO:0000313" key="6">
    <source>
        <dbReference type="Proteomes" id="UP001055114"/>
    </source>
</evidence>
<evidence type="ECO:0000256" key="1">
    <source>
        <dbReference type="ARBA" id="ARBA00022723"/>
    </source>
</evidence>
<dbReference type="GO" id="GO:0006269">
    <property type="term" value="P:DNA replication, synthesis of primer"/>
    <property type="evidence" value="ECO:0007669"/>
    <property type="project" value="TreeGrafter"/>
</dbReference>
<evidence type="ECO:0000256" key="2">
    <source>
        <dbReference type="ARBA" id="ARBA00022771"/>
    </source>
</evidence>
<accession>A0AA37K6E1</accession>
<organism evidence="5 6">
    <name type="scientific">Parabacteroides merdae</name>
    <dbReference type="NCBI Taxonomy" id="46503"/>
    <lineage>
        <taxon>Bacteria</taxon>
        <taxon>Pseudomonadati</taxon>
        <taxon>Bacteroidota</taxon>
        <taxon>Bacteroidia</taxon>
        <taxon>Bacteroidales</taxon>
        <taxon>Tannerellaceae</taxon>
        <taxon>Parabacteroides</taxon>
    </lineage>
</organism>
<dbReference type="GO" id="GO:0005737">
    <property type="term" value="C:cytoplasm"/>
    <property type="evidence" value="ECO:0007669"/>
    <property type="project" value="TreeGrafter"/>
</dbReference>
<dbReference type="InterPro" id="IPR050219">
    <property type="entry name" value="DnaG_primase"/>
</dbReference>
<proteinExistence type="predicted"/>
<dbReference type="Pfam" id="PF01807">
    <property type="entry name" value="Zn_ribbon_DnaG"/>
    <property type="match status" value="1"/>
</dbReference>
<dbReference type="Gene3D" id="3.90.580.10">
    <property type="entry name" value="Zinc finger, CHC2-type domain"/>
    <property type="match status" value="1"/>
</dbReference>
<dbReference type="InterPro" id="IPR002694">
    <property type="entry name" value="Znf_CHC2"/>
</dbReference>
<dbReference type="Proteomes" id="UP001055114">
    <property type="component" value="Unassembled WGS sequence"/>
</dbReference>
<sequence>MNSLDYKNIQIADFLAEKGYLPISKKGANWWYQSPLHNENTASFKVNVDKNVWYDFGLGKGGGITTLVNLLYHPNNFQDYLHHLSGIRTSFPSTPKTTRECSEAFSNVEVKSLGNSALLRYLGKRSIAQQVARQYCKEVHYRNHDKNYFAVGFPNRSGGYEIRNAYFKGCISPKDISVISKGNKDCHVFEGFIDFLSYVVLHGDCDAIVLNSVINVPKSIDYLNRYDTVSCHLDNDKAGHDATEQIRILCKGNVIDASEEYGEAKDLNEFLCKRMNSQGKVLSCGFKR</sequence>
<dbReference type="PANTHER" id="PTHR30313:SF2">
    <property type="entry name" value="DNA PRIMASE"/>
    <property type="match status" value="1"/>
</dbReference>
<evidence type="ECO:0000256" key="3">
    <source>
        <dbReference type="ARBA" id="ARBA00022833"/>
    </source>
</evidence>
<dbReference type="GO" id="GO:0008270">
    <property type="term" value="F:zinc ion binding"/>
    <property type="evidence" value="ECO:0007669"/>
    <property type="project" value="UniProtKB-KW"/>
</dbReference>
<evidence type="ECO:0000313" key="5">
    <source>
        <dbReference type="EMBL" id="GKH70919.1"/>
    </source>
</evidence>
<dbReference type="AlphaFoldDB" id="A0AA37K6E1"/>
<dbReference type="GO" id="GO:0003677">
    <property type="term" value="F:DNA binding"/>
    <property type="evidence" value="ECO:0007669"/>
    <property type="project" value="InterPro"/>
</dbReference>
<dbReference type="SUPFAM" id="SSF56731">
    <property type="entry name" value="DNA primase core"/>
    <property type="match status" value="1"/>
</dbReference>
<dbReference type="PANTHER" id="PTHR30313">
    <property type="entry name" value="DNA PRIMASE"/>
    <property type="match status" value="1"/>
</dbReference>
<comment type="caution">
    <text evidence="5">The sequence shown here is derived from an EMBL/GenBank/DDBJ whole genome shotgun (WGS) entry which is preliminary data.</text>
</comment>
<keyword evidence="3" id="KW-0862">Zinc</keyword>
<keyword evidence="1" id="KW-0479">Metal-binding</keyword>
<gene>
    <name evidence="5" type="ORF">CE91St3_07820</name>
</gene>
<protein>
    <submittedName>
        <fullName evidence="5">DNA primase</fullName>
    </submittedName>
</protein>
<dbReference type="RefSeq" id="WP_244063731.1">
    <property type="nucleotide sequence ID" value="NZ_BQNZ01000001.1"/>
</dbReference>
<evidence type="ECO:0000259" key="4">
    <source>
        <dbReference type="Pfam" id="PF01807"/>
    </source>
</evidence>
<feature type="domain" description="Zinc finger CHC2-type" evidence="4">
    <location>
        <begin position="8"/>
        <end position="82"/>
    </location>
</feature>
<dbReference type="SUPFAM" id="SSF57783">
    <property type="entry name" value="Zinc beta-ribbon"/>
    <property type="match status" value="1"/>
</dbReference>